<gene>
    <name evidence="1" type="ORF">OED52_18870</name>
</gene>
<evidence type="ECO:0000313" key="1">
    <source>
        <dbReference type="EMBL" id="UYP18675.1"/>
    </source>
</evidence>
<dbReference type="Proteomes" id="UP001156484">
    <property type="component" value="Chromosome"/>
</dbReference>
<accession>A0ACD4DF18</accession>
<dbReference type="EMBL" id="CP107551">
    <property type="protein sequence ID" value="UYP18675.1"/>
    <property type="molecule type" value="Genomic_DNA"/>
</dbReference>
<keyword evidence="2" id="KW-1185">Reference proteome</keyword>
<name>A0ACD4DF18_9NOCA</name>
<protein>
    <submittedName>
        <fullName evidence="1">Uncharacterized protein</fullName>
    </submittedName>
</protein>
<sequence length="105" mass="11994">MSVEDFRSLYEQHVGHVVSGNMKAALADMVPENLPQVFDGVDTPSSEVRSHWIVDIRAEGDLMIGEAVYELDDRTIGLRSYWEQRDGRWLAGRLENFDVEKDVRA</sequence>
<evidence type="ECO:0000313" key="2">
    <source>
        <dbReference type="Proteomes" id="UP001156484"/>
    </source>
</evidence>
<proteinExistence type="predicted"/>
<reference evidence="1" key="1">
    <citation type="submission" date="2022-10" db="EMBL/GenBank/DDBJ databases">
        <title>Rhodococcus ferula Z13 complete genome.</title>
        <authorList>
            <person name="Long X."/>
            <person name="Zang M."/>
        </authorList>
    </citation>
    <scope>NUCLEOTIDE SEQUENCE</scope>
    <source>
        <strain evidence="1">Z13</strain>
    </source>
</reference>
<organism evidence="1 2">
    <name type="scientific">Rhodococcus sacchari</name>
    <dbReference type="NCBI Taxonomy" id="2962047"/>
    <lineage>
        <taxon>Bacteria</taxon>
        <taxon>Bacillati</taxon>
        <taxon>Actinomycetota</taxon>
        <taxon>Actinomycetes</taxon>
        <taxon>Mycobacteriales</taxon>
        <taxon>Nocardiaceae</taxon>
        <taxon>Rhodococcus</taxon>
    </lineage>
</organism>